<comment type="caution">
    <text evidence="2">The sequence shown here is derived from an EMBL/GenBank/DDBJ whole genome shotgun (WGS) entry which is preliminary data.</text>
</comment>
<protein>
    <recommendedName>
        <fullName evidence="4">Portal protein</fullName>
    </recommendedName>
</protein>
<gene>
    <name evidence="2" type="ORF">H9646_16845</name>
</gene>
<organism evidence="2 3">
    <name type="scientific">Comamonas avium</name>
    <dbReference type="NCBI Taxonomy" id="2762231"/>
    <lineage>
        <taxon>Bacteria</taxon>
        <taxon>Pseudomonadati</taxon>
        <taxon>Pseudomonadota</taxon>
        <taxon>Betaproteobacteria</taxon>
        <taxon>Burkholderiales</taxon>
        <taxon>Comamonadaceae</taxon>
        <taxon>Comamonas</taxon>
    </lineage>
</organism>
<keyword evidence="3" id="KW-1185">Reference proteome</keyword>
<evidence type="ECO:0000313" key="3">
    <source>
        <dbReference type="Proteomes" id="UP000634919"/>
    </source>
</evidence>
<evidence type="ECO:0008006" key="4">
    <source>
        <dbReference type="Google" id="ProtNLM"/>
    </source>
</evidence>
<evidence type="ECO:0000256" key="1">
    <source>
        <dbReference type="SAM" id="MobiDB-lite"/>
    </source>
</evidence>
<reference evidence="2 3" key="1">
    <citation type="submission" date="2020-08" db="EMBL/GenBank/DDBJ databases">
        <title>A Genomic Blueprint of the Chicken Gut Microbiome.</title>
        <authorList>
            <person name="Gilroy R."/>
            <person name="Ravi A."/>
            <person name="Getino M."/>
            <person name="Pursley I."/>
            <person name="Horton D.L."/>
            <person name="Alikhan N.-F."/>
            <person name="Baker D."/>
            <person name="Gharbi K."/>
            <person name="Hall N."/>
            <person name="Watson M."/>
            <person name="Adriaenssens E.M."/>
            <person name="Foster-Nyarko E."/>
            <person name="Jarju S."/>
            <person name="Secka A."/>
            <person name="Antonio M."/>
            <person name="Oren A."/>
            <person name="Chaudhuri R."/>
            <person name="La Ragione R.M."/>
            <person name="Hildebrand F."/>
            <person name="Pallen M.J."/>
        </authorList>
    </citation>
    <scope>NUCLEOTIDE SEQUENCE [LARGE SCALE GENOMIC DNA]</scope>
    <source>
        <strain evidence="2 3">Sa2CVA6</strain>
    </source>
</reference>
<dbReference type="EMBL" id="JACSQK010000009">
    <property type="protein sequence ID" value="MBD7962140.1"/>
    <property type="molecule type" value="Genomic_DNA"/>
</dbReference>
<evidence type="ECO:0000313" key="2">
    <source>
        <dbReference type="EMBL" id="MBD7962140.1"/>
    </source>
</evidence>
<name>A0ABR8SF69_9BURK</name>
<dbReference type="RefSeq" id="WP_191724547.1">
    <property type="nucleotide sequence ID" value="NZ_JACSQK010000009.1"/>
</dbReference>
<dbReference type="Pfam" id="PF16510">
    <property type="entry name" value="P22_portal"/>
    <property type="match status" value="1"/>
</dbReference>
<dbReference type="Proteomes" id="UP000634919">
    <property type="component" value="Unassembled WGS sequence"/>
</dbReference>
<sequence length="765" mass="85596">MRDTQPNIDPVDTPEGDVPLSLAEYREIHEEIDHQPREWRPIADREIEYAEGNQLRTELLEAQKALGIPPSMENLIGAALEGIRGFEEATRADWRVTANGQPGGQDVADAISFKLNEAERHSKADDACSKAFYPQIGVGVGWVEVSRADDPFGFPYQCLPVSRNEMHWDWASAQDDLSDARWVRRQRWMHPARLARVFPEHKELINRFGKAGTGWWTEYEASGYGGGSTGMNRAFDVAREWTVAEDRWFNPFNKEVCVTELWYRRWNNVVVLKSKDGRVVEYDENNPAHVHAIANNLVQYRRAVVPKVRRSYWLGPHVLFDGPTPYSHKHFPYVPFWGFREENTRVPFGYIRNMLYQQDTLNSGNSRLRWGMSAYRVERTKGAVAMTDEQFRRTVGRLDADIVLDHVHMAQQGATFKVERDYQMTASQLELLANARQAIERVNPAAAGAFSGRRGTATSGVQEQTQVEQANQSLAHMMGNFKRGRTQVGELLMSMLVQDLGREEQSIVIEGDAVRADRTVVINKPETDEHGYPYLSNDLQRTRLMVALEDVPSSPTYRGQQLNAMSEVVKAMPPQFQAVCMPLMASLLDVPFKKELVEAIRAAGGQETPEQVEQRIKEKVAEALKLAGHELKARELDMKDRLTEAQIKDIVAGAVLKGVQSSFSSMQGAAQVAQMPMIAPIADAIMQGAGYTKPEQADDPNFPTADVQAAVQMKDPYLQGEGRPGADGLPGVEQNTSPTYPPVPQGAPQGMDGIETPATQDNLPA</sequence>
<dbReference type="InterPro" id="IPR032427">
    <property type="entry name" value="P22_portal"/>
</dbReference>
<proteinExistence type="predicted"/>
<feature type="region of interest" description="Disordered" evidence="1">
    <location>
        <begin position="717"/>
        <end position="765"/>
    </location>
</feature>
<accession>A0ABR8SF69</accession>